<dbReference type="VEuPathDB" id="FungiDB:FUN_021524"/>
<reference evidence="4 5" key="2">
    <citation type="submission" date="2017-09" db="EMBL/GenBank/DDBJ databases">
        <title>Extensive intraspecific genome diversity in a model arbuscular mycorrhizal fungus.</title>
        <authorList>
            <person name="Chen E.C."/>
            <person name="Morin E."/>
            <person name="Beaudet D."/>
            <person name="Noel J."/>
            <person name="Ndikumana S."/>
            <person name="Charron P."/>
            <person name="St-Onge C."/>
            <person name="Giorgi J."/>
            <person name="Grigoriev I.V."/>
            <person name="Roux C."/>
            <person name="Martin F.M."/>
            <person name="Corradi N."/>
        </authorList>
    </citation>
    <scope>NUCLEOTIDE SEQUENCE [LARGE SCALE GENOMIC DNA]</scope>
    <source>
        <strain evidence="4 5">A5</strain>
    </source>
</reference>
<comment type="similarity">
    <text evidence="2">Belongs to the APC3/CDC27 family.</text>
</comment>
<protein>
    <submittedName>
        <fullName evidence="4">Uncharacterized protein</fullName>
    </submittedName>
</protein>
<evidence type="ECO:0000256" key="3">
    <source>
        <dbReference type="PROSITE-ProRule" id="PRU00339"/>
    </source>
</evidence>
<dbReference type="PANTHER" id="PTHR12558:SF13">
    <property type="entry name" value="CELL DIVISION CYCLE PROTEIN 27 HOMOLOG"/>
    <property type="match status" value="1"/>
</dbReference>
<dbReference type="AlphaFoldDB" id="A0A2N0PZZ2"/>
<sequence>MDGSSIQSGSSINTNKTDLHENMFNNRVLLELEQYTLDEKVEELLKNLTKPNYLYALKLLFENSQNEFSPQVLRDTLVALADPTPFDYYAKQSIARLELHLRAWVAVLEKVCFTQIRLSKELRDKIYNSLPKFAEIHRKTTQVMQEGIDNKYASNFNQFNQLQVRKDDTIIKKRNYNIDFLLIHLRDTLHCLRDDETWFQEILRRTKDLLKFLLNIAPGILSTTGIALPNDNCSILSMLAQVHQSLSFKYPVASYYVDWRIMLIVQHNIFSWSESSEMIISKKFGELVLMEYIWSFLEREWINVDNKSILDSQTKFDEVSNKVIKALKNTGSVINDLAGNEPLVLPHTLWFGILDLAQKLIQKSTRIATYGLCYYLAIESLNRAPSSFIQFKAIEILLHLQNIESQEFSMVEIDFDHYAQKLNENKLADFSEKFQNMLIFVKEKYFEDLKIIDDDDIGKEIKGKGKSTNSNSNFMKEQKSTSNILDVIAGEMTCPISSEPTDQLCILKCQHALSLSNLKKLKQKKCPECRKRIENNDIRYLPQNSIYKNLYSKFFESGYIFPSIKLEDSSQIIDNQYESDNSDNSEFDLILSKKKKFMNSIKLNLNLSLQSIFPRISKKQHPMYQNAIKELSEKNYGKAEYFCKGFLKIFPKSYTIRCILAYTYRCLYNYEQAHLYLKEAINLNEKKPIAYFICGEILFKQSNCDEAIYYLNKSLECKAKINNLYIILGNSNLFEAEFYNYDEYYLSDALKNYYIALQNNPNNYLCLKNSAYIYEKRETYSNTLDMLDKLLGINDDDSLMLCYYGEILYNMTRYHNAIHFFTKANTIDPENIHNLSKRAIAYFKLQEYDRSLFDFNKIIQLNPLNSIAYCYKALIYIMELNNVYENMTYYKIKNKNDIMIDFMGLDLDFWSHLYINDIMKDFMGLDLDFWSHLYENSFNDLGIINKFNKYMYTVHRIYFLSNLINLDSVYLKFKESDPNSLTGYILNFKNQTFNLSLPKISGVFKNDAYYYFYLKINIKNLSSNKCFIKFVIIDDEDCNKNLEHILIYEDLLKFNSLGWIEYRFPYIKWKYNYSVQLSVELDNLTEMQIDYVRFHQFKYKEQYNEEKTKIDNMLSSNYKNVPEVFRDKFFSRKEMENLIELKDITG</sequence>
<evidence type="ECO:0000313" key="5">
    <source>
        <dbReference type="Proteomes" id="UP000232722"/>
    </source>
</evidence>
<organism evidence="4 5">
    <name type="scientific">Rhizophagus irregularis</name>
    <dbReference type="NCBI Taxonomy" id="588596"/>
    <lineage>
        <taxon>Eukaryota</taxon>
        <taxon>Fungi</taxon>
        <taxon>Fungi incertae sedis</taxon>
        <taxon>Mucoromycota</taxon>
        <taxon>Glomeromycotina</taxon>
        <taxon>Glomeromycetes</taxon>
        <taxon>Glomerales</taxon>
        <taxon>Glomeraceae</taxon>
        <taxon>Rhizophagus</taxon>
    </lineage>
</organism>
<dbReference type="InterPro" id="IPR013083">
    <property type="entry name" value="Znf_RING/FYVE/PHD"/>
</dbReference>
<dbReference type="VEuPathDB" id="FungiDB:RhiirA1_540378"/>
<feature type="repeat" description="TPR" evidence="3">
    <location>
        <begin position="798"/>
        <end position="831"/>
    </location>
</feature>
<dbReference type="VEuPathDB" id="FungiDB:FUN_021523"/>
<evidence type="ECO:0000256" key="2">
    <source>
        <dbReference type="ARBA" id="ARBA00038210"/>
    </source>
</evidence>
<name>A0A2N0PZZ2_9GLOM</name>
<dbReference type="Proteomes" id="UP000232722">
    <property type="component" value="Unassembled WGS sequence"/>
</dbReference>
<dbReference type="Gene3D" id="3.30.40.10">
    <property type="entry name" value="Zinc/RING finger domain, C3HC4 (zinc finger)"/>
    <property type="match status" value="1"/>
</dbReference>
<dbReference type="SUPFAM" id="SSF57850">
    <property type="entry name" value="RING/U-box"/>
    <property type="match status" value="1"/>
</dbReference>
<evidence type="ECO:0000256" key="1">
    <source>
        <dbReference type="ARBA" id="ARBA00022803"/>
    </source>
</evidence>
<proteinExistence type="inferred from homology"/>
<feature type="repeat" description="TPR" evidence="3">
    <location>
        <begin position="832"/>
        <end position="865"/>
    </location>
</feature>
<evidence type="ECO:0000313" key="4">
    <source>
        <dbReference type="EMBL" id="PKC12399.1"/>
    </source>
</evidence>
<dbReference type="InterPro" id="IPR019734">
    <property type="entry name" value="TPR_rpt"/>
</dbReference>
<gene>
    <name evidence="4" type="ORF">RhiirA5_496962</name>
</gene>
<dbReference type="SUPFAM" id="SSF48452">
    <property type="entry name" value="TPR-like"/>
    <property type="match status" value="1"/>
</dbReference>
<dbReference type="InterPro" id="IPR011990">
    <property type="entry name" value="TPR-like_helical_dom_sf"/>
</dbReference>
<comment type="caution">
    <text evidence="4">The sequence shown here is derived from an EMBL/GenBank/DDBJ whole genome shotgun (WGS) entry which is preliminary data.</text>
</comment>
<dbReference type="GO" id="GO:0005680">
    <property type="term" value="C:anaphase-promoting complex"/>
    <property type="evidence" value="ECO:0007669"/>
    <property type="project" value="UniProtKB-ARBA"/>
</dbReference>
<reference evidence="4 5" key="1">
    <citation type="submission" date="2016-04" db="EMBL/GenBank/DDBJ databases">
        <title>Genome analyses suggest a sexual origin of heterokaryosis in a supposedly ancient asexual fungus.</title>
        <authorList>
            <person name="Ropars J."/>
            <person name="Sedzielewska K."/>
            <person name="Noel J."/>
            <person name="Charron P."/>
            <person name="Farinelli L."/>
            <person name="Marton T."/>
            <person name="Kruger M."/>
            <person name="Pelin A."/>
            <person name="Brachmann A."/>
            <person name="Corradi N."/>
        </authorList>
    </citation>
    <scope>NUCLEOTIDE SEQUENCE [LARGE SCALE GENOMIC DNA]</scope>
    <source>
        <strain evidence="4 5">A5</strain>
    </source>
</reference>
<dbReference type="PROSITE" id="PS50005">
    <property type="entry name" value="TPR"/>
    <property type="match status" value="2"/>
</dbReference>
<accession>A0A2N0PZZ2</accession>
<dbReference type="EMBL" id="LLXJ01000252">
    <property type="protein sequence ID" value="PKC12399.1"/>
    <property type="molecule type" value="Genomic_DNA"/>
</dbReference>
<dbReference type="VEuPathDB" id="FungiDB:RhiirFUN_003357"/>
<keyword evidence="1 3" id="KW-0802">TPR repeat</keyword>
<dbReference type="Pfam" id="PF12895">
    <property type="entry name" value="ANAPC3"/>
    <property type="match status" value="1"/>
</dbReference>
<dbReference type="Gene3D" id="1.25.40.10">
    <property type="entry name" value="Tetratricopeptide repeat domain"/>
    <property type="match status" value="2"/>
</dbReference>
<dbReference type="SMART" id="SM00028">
    <property type="entry name" value="TPR"/>
    <property type="match status" value="5"/>
</dbReference>
<dbReference type="PANTHER" id="PTHR12558">
    <property type="entry name" value="CELL DIVISION CYCLE 16,23,27"/>
    <property type="match status" value="1"/>
</dbReference>
<dbReference type="Gene3D" id="1.25.40.1040">
    <property type="match status" value="1"/>
</dbReference>